<dbReference type="EMBL" id="CP122539">
    <property type="protein sequence ID" value="WGH74961.1"/>
    <property type="molecule type" value="Genomic_DNA"/>
</dbReference>
<keyword evidence="2" id="KW-1185">Reference proteome</keyword>
<gene>
    <name evidence="1" type="ORF">P8625_12880</name>
</gene>
<organism evidence="1 2">
    <name type="scientific">Tenacibaculum tangerinum</name>
    <dbReference type="NCBI Taxonomy" id="3038772"/>
    <lineage>
        <taxon>Bacteria</taxon>
        <taxon>Pseudomonadati</taxon>
        <taxon>Bacteroidota</taxon>
        <taxon>Flavobacteriia</taxon>
        <taxon>Flavobacteriales</taxon>
        <taxon>Flavobacteriaceae</taxon>
        <taxon>Tenacibaculum</taxon>
    </lineage>
</organism>
<dbReference type="Proteomes" id="UP001232001">
    <property type="component" value="Chromosome"/>
</dbReference>
<protein>
    <submittedName>
        <fullName evidence="1">Uncharacterized protein</fullName>
    </submittedName>
</protein>
<accession>A0ABY8L113</accession>
<sequence>MKKSFFLSKGLEKFSDLQINNLDLVKGGAVYVPEEIYYPTSGGGKRCPDGQIWSDKLQKCVSFIEVEEEDALYTKL</sequence>
<name>A0ABY8L113_9FLAO</name>
<reference evidence="1 2" key="1">
    <citation type="submission" date="2023-04" db="EMBL/GenBank/DDBJ databases">
        <title>Tenacibaculum tangerinum sp. nov., isolated from sea tidal flat of South Korea.</title>
        <authorList>
            <person name="Lee S.H."/>
            <person name="Kim J.-J."/>
        </authorList>
    </citation>
    <scope>NUCLEOTIDE SEQUENCE [LARGE SCALE GENOMIC DNA]</scope>
    <source>
        <strain evidence="1 2">GRR-S3-23</strain>
    </source>
</reference>
<evidence type="ECO:0000313" key="2">
    <source>
        <dbReference type="Proteomes" id="UP001232001"/>
    </source>
</evidence>
<proteinExistence type="predicted"/>
<evidence type="ECO:0000313" key="1">
    <source>
        <dbReference type="EMBL" id="WGH74961.1"/>
    </source>
</evidence>
<dbReference type="RefSeq" id="WP_279650854.1">
    <property type="nucleotide sequence ID" value="NZ_CP122539.1"/>
</dbReference>